<evidence type="ECO:0008006" key="6">
    <source>
        <dbReference type="Google" id="ProtNLM"/>
    </source>
</evidence>
<gene>
    <name evidence="4" type="ORF">BOTNAR_0228g00090</name>
</gene>
<evidence type="ECO:0000256" key="1">
    <source>
        <dbReference type="ARBA" id="ARBA00005519"/>
    </source>
</evidence>
<accession>A0A4Z1IBA3</accession>
<comment type="caution">
    <text evidence="4">The sequence shown here is derived from an EMBL/GenBank/DDBJ whole genome shotgun (WGS) entry which is preliminary data.</text>
</comment>
<evidence type="ECO:0000256" key="2">
    <source>
        <dbReference type="RuleBase" id="RU361163"/>
    </source>
</evidence>
<keyword evidence="2" id="KW-0326">Glycosidase</keyword>
<dbReference type="SUPFAM" id="SSF49899">
    <property type="entry name" value="Concanavalin A-like lectins/glucanases"/>
    <property type="match status" value="1"/>
</dbReference>
<dbReference type="Gene3D" id="2.60.120.180">
    <property type="match status" value="1"/>
</dbReference>
<dbReference type="InterPro" id="IPR013320">
    <property type="entry name" value="ConA-like_dom_sf"/>
</dbReference>
<organism evidence="4 5">
    <name type="scientific">Botryotinia narcissicola</name>
    <dbReference type="NCBI Taxonomy" id="278944"/>
    <lineage>
        <taxon>Eukaryota</taxon>
        <taxon>Fungi</taxon>
        <taxon>Dikarya</taxon>
        <taxon>Ascomycota</taxon>
        <taxon>Pezizomycotina</taxon>
        <taxon>Leotiomycetes</taxon>
        <taxon>Helotiales</taxon>
        <taxon>Sclerotiniaceae</taxon>
        <taxon>Botryotinia</taxon>
    </lineage>
</organism>
<sequence>MKFTQSLVSLVLATVAVASPTPTPTLEKRATTICGQWDTVATGTYTVFQNLWNITGFTGSQCSTVTSDTCNSLVWSTSWSWAGGSSQVKSYANVGLNMAAKQVSVISTIPTTWKWSYTGSNIVADVSYDLFSSTTGTGSANYEIMIWLSALAAETNDFQGGAGPISSTGSTPIATPTIAGVSWKLFSGLNGATRVYSFVASSTVNSFSGDLKTFLTYLTSSQGYPASQYLTTIQAGTEPFTGSNAVFKTTAYSVSLK</sequence>
<name>A0A4Z1IBA3_9HELO</name>
<protein>
    <recommendedName>
        <fullName evidence="6">Glycoside hydrolase family 12 protein</fullName>
    </recommendedName>
</protein>
<keyword evidence="2" id="KW-0624">Polysaccharide degradation</keyword>
<feature type="chain" id="PRO_5021390389" description="Glycoside hydrolase family 12 protein" evidence="3">
    <location>
        <begin position="19"/>
        <end position="257"/>
    </location>
</feature>
<dbReference type="Proteomes" id="UP000297452">
    <property type="component" value="Unassembled WGS sequence"/>
</dbReference>
<dbReference type="InterPro" id="IPR013319">
    <property type="entry name" value="GH11/12"/>
</dbReference>
<dbReference type="PANTHER" id="PTHR34002:SF9">
    <property type="entry name" value="XYLOGLUCAN-SPECIFIC ENDO-BETA-1,4-GLUCANASE A"/>
    <property type="match status" value="1"/>
</dbReference>
<feature type="signal peptide" evidence="3">
    <location>
        <begin position="1"/>
        <end position="18"/>
    </location>
</feature>
<proteinExistence type="inferred from homology"/>
<evidence type="ECO:0000313" key="4">
    <source>
        <dbReference type="EMBL" id="TGO56210.1"/>
    </source>
</evidence>
<dbReference type="EMBL" id="PQXJ01000228">
    <property type="protein sequence ID" value="TGO56210.1"/>
    <property type="molecule type" value="Genomic_DNA"/>
</dbReference>
<keyword evidence="3" id="KW-0732">Signal</keyword>
<dbReference type="OrthoDB" id="95118at2759"/>
<reference evidence="4 5" key="1">
    <citation type="submission" date="2017-12" db="EMBL/GenBank/DDBJ databases">
        <title>Comparative genomics of Botrytis spp.</title>
        <authorList>
            <person name="Valero-Jimenez C.A."/>
            <person name="Tapia P."/>
            <person name="Veloso J."/>
            <person name="Silva-Moreno E."/>
            <person name="Staats M."/>
            <person name="Valdes J.H."/>
            <person name="Van Kan J.A.L."/>
        </authorList>
    </citation>
    <scope>NUCLEOTIDE SEQUENCE [LARGE SCALE GENOMIC DNA]</scope>
    <source>
        <strain evidence="4 5">MUCL2120</strain>
    </source>
</reference>
<dbReference type="GO" id="GO:0000272">
    <property type="term" value="P:polysaccharide catabolic process"/>
    <property type="evidence" value="ECO:0007669"/>
    <property type="project" value="UniProtKB-KW"/>
</dbReference>
<dbReference type="STRING" id="278944.A0A4Z1IBA3"/>
<dbReference type="AlphaFoldDB" id="A0A4Z1IBA3"/>
<dbReference type="GO" id="GO:0008810">
    <property type="term" value="F:cellulase activity"/>
    <property type="evidence" value="ECO:0007669"/>
    <property type="project" value="InterPro"/>
</dbReference>
<keyword evidence="5" id="KW-1185">Reference proteome</keyword>
<dbReference type="InterPro" id="IPR002594">
    <property type="entry name" value="GH12"/>
</dbReference>
<evidence type="ECO:0000313" key="5">
    <source>
        <dbReference type="Proteomes" id="UP000297452"/>
    </source>
</evidence>
<dbReference type="Pfam" id="PF01670">
    <property type="entry name" value="Glyco_hydro_12"/>
    <property type="match status" value="1"/>
</dbReference>
<comment type="similarity">
    <text evidence="1 2">Belongs to the glycosyl hydrolase 12 (cellulase H) family.</text>
</comment>
<evidence type="ECO:0000256" key="3">
    <source>
        <dbReference type="SAM" id="SignalP"/>
    </source>
</evidence>
<keyword evidence="2" id="KW-0378">Hydrolase</keyword>
<dbReference type="PANTHER" id="PTHR34002">
    <property type="entry name" value="BLR1656 PROTEIN"/>
    <property type="match status" value="1"/>
</dbReference>
<keyword evidence="2" id="KW-0119">Carbohydrate metabolism</keyword>